<evidence type="ECO:0000313" key="3">
    <source>
        <dbReference type="Proteomes" id="UP000027730"/>
    </source>
</evidence>
<dbReference type="GeneID" id="25413223"/>
<proteinExistence type="predicted"/>
<feature type="compositionally biased region" description="Basic and acidic residues" evidence="1">
    <location>
        <begin position="112"/>
        <end position="130"/>
    </location>
</feature>
<reference evidence="2 3" key="1">
    <citation type="journal article" date="2014" name="BMC Genomics">
        <title>Genome sequencing of four Aureobasidium pullulans varieties: biotechnological potential, stress tolerance, and description of new species.</title>
        <authorList>
            <person name="Gostin Ar C."/>
            <person name="Ohm R.A."/>
            <person name="Kogej T."/>
            <person name="Sonjak S."/>
            <person name="Turk M."/>
            <person name="Zajc J."/>
            <person name="Zalar P."/>
            <person name="Grube M."/>
            <person name="Sun H."/>
            <person name="Han J."/>
            <person name="Sharma A."/>
            <person name="Chiniquy J."/>
            <person name="Ngan C.Y."/>
            <person name="Lipzen A."/>
            <person name="Barry K."/>
            <person name="Grigoriev I.V."/>
            <person name="Gunde-Cimerman N."/>
        </authorList>
    </citation>
    <scope>NUCLEOTIDE SEQUENCE [LARGE SCALE GENOMIC DNA]</scope>
    <source>
        <strain evidence="2 3">CBS 147.97</strain>
    </source>
</reference>
<dbReference type="OrthoDB" id="3930276at2759"/>
<organism evidence="2 3">
    <name type="scientific">Aureobasidium namibiae CBS 147.97</name>
    <dbReference type="NCBI Taxonomy" id="1043004"/>
    <lineage>
        <taxon>Eukaryota</taxon>
        <taxon>Fungi</taxon>
        <taxon>Dikarya</taxon>
        <taxon>Ascomycota</taxon>
        <taxon>Pezizomycotina</taxon>
        <taxon>Dothideomycetes</taxon>
        <taxon>Dothideomycetidae</taxon>
        <taxon>Dothideales</taxon>
        <taxon>Saccotheciaceae</taxon>
        <taxon>Aureobasidium</taxon>
    </lineage>
</organism>
<dbReference type="Proteomes" id="UP000027730">
    <property type="component" value="Unassembled WGS sequence"/>
</dbReference>
<feature type="compositionally biased region" description="Polar residues" evidence="1">
    <location>
        <begin position="94"/>
        <end position="107"/>
    </location>
</feature>
<feature type="region of interest" description="Disordered" evidence="1">
    <location>
        <begin position="1"/>
        <end position="139"/>
    </location>
</feature>
<gene>
    <name evidence="2" type="ORF">M436DRAFT_61607</name>
</gene>
<dbReference type="AlphaFoldDB" id="A0A074WXX0"/>
<protein>
    <submittedName>
        <fullName evidence="2">Uncharacterized protein</fullName>
    </submittedName>
</protein>
<accession>A0A074WXX0</accession>
<evidence type="ECO:0000313" key="2">
    <source>
        <dbReference type="EMBL" id="KEQ76359.1"/>
    </source>
</evidence>
<feature type="compositionally biased region" description="Polar residues" evidence="1">
    <location>
        <begin position="76"/>
        <end position="85"/>
    </location>
</feature>
<dbReference type="HOGENOM" id="CLU_1069509_0_0_1"/>
<name>A0A074WXX0_9PEZI</name>
<evidence type="ECO:0000256" key="1">
    <source>
        <dbReference type="SAM" id="MobiDB-lite"/>
    </source>
</evidence>
<sequence>MTKRPAAIMPPMKGKGKSAMPRSDSDYEEPVAEREDRPQLTLRIRKGPLSKAKNVDPIRASVGAYQMPQDPIYSRLLSSPSTTDMDSPRKKQRVNAQSNPAGPASTQDAEDSINKSLEDLVRKEMERQEDALDFSEDSGLEKQSRVYGYYLFNSPDQAPKTRKRWMEEAMKRVDEMSMADIKTNGVRLAVKEALARAVEGELRNQVTEFSLSTKAIIKMIKESE</sequence>
<dbReference type="EMBL" id="KL584704">
    <property type="protein sequence ID" value="KEQ76359.1"/>
    <property type="molecule type" value="Genomic_DNA"/>
</dbReference>
<dbReference type="RefSeq" id="XP_013430355.1">
    <property type="nucleotide sequence ID" value="XM_013574901.1"/>
</dbReference>
<keyword evidence="3" id="KW-1185">Reference proteome</keyword>